<dbReference type="InterPro" id="IPR050832">
    <property type="entry name" value="Bact_Acetyltransf"/>
</dbReference>
<dbReference type="GO" id="GO:0016747">
    <property type="term" value="F:acyltransferase activity, transferring groups other than amino-acyl groups"/>
    <property type="evidence" value="ECO:0007669"/>
    <property type="project" value="InterPro"/>
</dbReference>
<sequence>MAGVTIVAAGEDDRSAWNELHAGFAAFYRVEQTDEMRDRVWGWIRDGQLECRLALDSSGRPIGLTHFREYIRPLMAARGGFLDDLFVAPEARGNGAAPALIRAVADIGRERGWSVIRWITRDNNYRARGLYDQLATRTDWLTYDIAL</sequence>
<dbReference type="EMBL" id="LGAP01000002">
    <property type="protein sequence ID" value="KOF20900.1"/>
    <property type="molecule type" value="Genomic_DNA"/>
</dbReference>
<keyword evidence="1" id="KW-0808">Transferase</keyword>
<dbReference type="Gene3D" id="3.40.630.30">
    <property type="match status" value="1"/>
</dbReference>
<dbReference type="SUPFAM" id="SSF55729">
    <property type="entry name" value="Acyl-CoA N-acyltransferases (Nat)"/>
    <property type="match status" value="1"/>
</dbReference>
<accession>A0A0L8C1Z4</accession>
<dbReference type="PROSITE" id="PS51186">
    <property type="entry name" value="GNAT"/>
    <property type="match status" value="1"/>
</dbReference>
<evidence type="ECO:0000259" key="3">
    <source>
        <dbReference type="PROSITE" id="PS51186"/>
    </source>
</evidence>
<keyword evidence="2" id="KW-0012">Acyltransferase</keyword>
<gene>
    <name evidence="4" type="ORF">AC244_05640</name>
</gene>
<name>A0A0L8C1Z4_ENSAD</name>
<dbReference type="Proteomes" id="UP000037425">
    <property type="component" value="Unassembled WGS sequence"/>
</dbReference>
<dbReference type="OrthoDB" id="9805924at2"/>
<evidence type="ECO:0000256" key="2">
    <source>
        <dbReference type="ARBA" id="ARBA00023315"/>
    </source>
</evidence>
<reference evidence="5" key="1">
    <citation type="submission" date="2015-07" db="EMBL/GenBank/DDBJ databases">
        <title>Whole genome sequence of an Ensifer adhaerens strain isolated from a cave pool in the Wind Cave National Park.</title>
        <authorList>
            <person name="Eng W.W.H."/>
            <person name="Gan H.M."/>
            <person name="Barton H.A."/>
            <person name="Savka M.A."/>
        </authorList>
    </citation>
    <scope>NUCLEOTIDE SEQUENCE [LARGE SCALE GENOMIC DNA]</scope>
    <source>
        <strain evidence="5">SD006</strain>
    </source>
</reference>
<dbReference type="Pfam" id="PF00583">
    <property type="entry name" value="Acetyltransf_1"/>
    <property type="match status" value="1"/>
</dbReference>
<dbReference type="InterPro" id="IPR016181">
    <property type="entry name" value="Acyl_CoA_acyltransferase"/>
</dbReference>
<evidence type="ECO:0000256" key="1">
    <source>
        <dbReference type="ARBA" id="ARBA00022679"/>
    </source>
</evidence>
<dbReference type="InterPro" id="IPR000182">
    <property type="entry name" value="GNAT_dom"/>
</dbReference>
<organism evidence="4 5">
    <name type="scientific">Ensifer adhaerens</name>
    <name type="common">Sinorhizobium morelense</name>
    <dbReference type="NCBI Taxonomy" id="106592"/>
    <lineage>
        <taxon>Bacteria</taxon>
        <taxon>Pseudomonadati</taxon>
        <taxon>Pseudomonadota</taxon>
        <taxon>Alphaproteobacteria</taxon>
        <taxon>Hyphomicrobiales</taxon>
        <taxon>Rhizobiaceae</taxon>
        <taxon>Sinorhizobium/Ensifer group</taxon>
        <taxon>Ensifer</taxon>
    </lineage>
</organism>
<comment type="caution">
    <text evidence="4">The sequence shown here is derived from an EMBL/GenBank/DDBJ whole genome shotgun (WGS) entry which is preliminary data.</text>
</comment>
<dbReference type="PANTHER" id="PTHR43877">
    <property type="entry name" value="AMINOALKYLPHOSPHONATE N-ACETYLTRANSFERASE-RELATED-RELATED"/>
    <property type="match status" value="1"/>
</dbReference>
<dbReference type="AlphaFoldDB" id="A0A0L8C1Z4"/>
<evidence type="ECO:0000313" key="5">
    <source>
        <dbReference type="Proteomes" id="UP000037425"/>
    </source>
</evidence>
<proteinExistence type="predicted"/>
<feature type="domain" description="N-acetyltransferase" evidence="3">
    <location>
        <begin position="4"/>
        <end position="147"/>
    </location>
</feature>
<dbReference type="PATRIC" id="fig|106592.7.peg.2764"/>
<protein>
    <recommendedName>
        <fullName evidence="3">N-acetyltransferase domain-containing protein</fullName>
    </recommendedName>
</protein>
<dbReference type="CDD" id="cd04301">
    <property type="entry name" value="NAT_SF"/>
    <property type="match status" value="1"/>
</dbReference>
<dbReference type="RefSeq" id="WP_053247833.1">
    <property type="nucleotide sequence ID" value="NZ_LGAP01000002.1"/>
</dbReference>
<evidence type="ECO:0000313" key="4">
    <source>
        <dbReference type="EMBL" id="KOF20900.1"/>
    </source>
</evidence>